<gene>
    <name evidence="1" type="ORF">HX018_16730</name>
</gene>
<protein>
    <submittedName>
        <fullName evidence="1">Uncharacterized protein</fullName>
    </submittedName>
</protein>
<proteinExistence type="predicted"/>
<evidence type="ECO:0000313" key="1">
    <source>
        <dbReference type="EMBL" id="MDM1049886.1"/>
    </source>
</evidence>
<dbReference type="Proteomes" id="UP001170954">
    <property type="component" value="Unassembled WGS sequence"/>
</dbReference>
<keyword evidence="2" id="KW-1185">Reference proteome</keyword>
<dbReference type="RefSeq" id="WP_286652122.1">
    <property type="nucleotide sequence ID" value="NZ_JACAGK010000061.1"/>
</dbReference>
<reference evidence="1" key="2">
    <citation type="journal article" date="2022" name="Sci. Total Environ.">
        <title>Prevalence, transmission, and molecular epidemiology of tet(X)-positive bacteria among humans, animals, and environmental niches in China: An epidemiological, and genomic-based study.</title>
        <authorList>
            <person name="Dong N."/>
            <person name="Zeng Y."/>
            <person name="Cai C."/>
            <person name="Sun C."/>
            <person name="Lu J."/>
            <person name="Liu C."/>
            <person name="Zhou H."/>
            <person name="Sun Q."/>
            <person name="Shu L."/>
            <person name="Wang H."/>
            <person name="Wang Y."/>
            <person name="Wang S."/>
            <person name="Wu C."/>
            <person name="Chan E.W."/>
            <person name="Chen G."/>
            <person name="Shen Z."/>
            <person name="Chen S."/>
            <person name="Zhang R."/>
        </authorList>
    </citation>
    <scope>NUCLEOTIDE SEQUENCE</scope>
    <source>
        <strain evidence="1">R1692</strain>
    </source>
</reference>
<reference evidence="1" key="1">
    <citation type="submission" date="2020-06" db="EMBL/GenBank/DDBJ databases">
        <authorList>
            <person name="Dong N."/>
        </authorList>
    </citation>
    <scope>NUCLEOTIDE SEQUENCE</scope>
    <source>
        <strain evidence="1">R1692</strain>
    </source>
</reference>
<dbReference type="EMBL" id="JACAGK010000061">
    <property type="protein sequence ID" value="MDM1049886.1"/>
    <property type="molecule type" value="Genomic_DNA"/>
</dbReference>
<comment type="caution">
    <text evidence="1">The sequence shown here is derived from an EMBL/GenBank/DDBJ whole genome shotgun (WGS) entry which is preliminary data.</text>
</comment>
<sequence length="158" mass="17990">MNLSKPQVDESFRVLHKKAHEFVTDQHETLTEDFSFGAYDQYSLDTEESNISFVKDGEEVLKPGYQAVGYLDENSGLWTWRWANPAISSVEMEELDIIRSYGEFFNYGLLTQAEWPATEGDAWAVTAIAAYLRGGKGIFKIQIDGTPHFVYFTKLLTT</sequence>
<evidence type="ECO:0000313" key="2">
    <source>
        <dbReference type="Proteomes" id="UP001170954"/>
    </source>
</evidence>
<name>A0ABT7NRK6_9SPHI</name>
<dbReference type="InterPro" id="IPR049249">
    <property type="entry name" value="DUF6882"/>
</dbReference>
<dbReference type="Pfam" id="PF21813">
    <property type="entry name" value="DUF6882"/>
    <property type="match status" value="1"/>
</dbReference>
<accession>A0ABT7NRK6</accession>
<organism evidence="1 2">
    <name type="scientific">Sphingobacterium hotanense</name>
    <dbReference type="NCBI Taxonomy" id="649196"/>
    <lineage>
        <taxon>Bacteria</taxon>
        <taxon>Pseudomonadati</taxon>
        <taxon>Bacteroidota</taxon>
        <taxon>Sphingobacteriia</taxon>
        <taxon>Sphingobacteriales</taxon>
        <taxon>Sphingobacteriaceae</taxon>
        <taxon>Sphingobacterium</taxon>
    </lineage>
</organism>